<feature type="compositionally biased region" description="Polar residues" evidence="2">
    <location>
        <begin position="295"/>
        <end position="311"/>
    </location>
</feature>
<dbReference type="Proteomes" id="UP000001593">
    <property type="component" value="Unassembled WGS sequence"/>
</dbReference>
<dbReference type="EMBL" id="DS469666">
    <property type="protein sequence ID" value="EDO36612.1"/>
    <property type="molecule type" value="Genomic_DNA"/>
</dbReference>
<dbReference type="PANTHER" id="PTHR35538">
    <property type="entry name" value="LIG_CHAN-GLU_BD DOMAIN-CONTAINING PROTEIN"/>
    <property type="match status" value="1"/>
</dbReference>
<feature type="compositionally biased region" description="Basic and acidic residues" evidence="2">
    <location>
        <begin position="28"/>
        <end position="40"/>
    </location>
</feature>
<dbReference type="InParanoid" id="A7SI90"/>
<feature type="compositionally biased region" description="Basic and acidic residues" evidence="2">
    <location>
        <begin position="254"/>
        <end position="286"/>
    </location>
</feature>
<feature type="compositionally biased region" description="Basic and acidic residues" evidence="2">
    <location>
        <begin position="333"/>
        <end position="343"/>
    </location>
</feature>
<feature type="region of interest" description="Disordered" evidence="2">
    <location>
        <begin position="371"/>
        <end position="390"/>
    </location>
</feature>
<reference evidence="4 5" key="1">
    <citation type="journal article" date="2007" name="Science">
        <title>Sea anemone genome reveals ancestral eumetazoan gene repertoire and genomic organization.</title>
        <authorList>
            <person name="Putnam N.H."/>
            <person name="Srivastava M."/>
            <person name="Hellsten U."/>
            <person name="Dirks B."/>
            <person name="Chapman J."/>
            <person name="Salamov A."/>
            <person name="Terry A."/>
            <person name="Shapiro H."/>
            <person name="Lindquist E."/>
            <person name="Kapitonov V.V."/>
            <person name="Jurka J."/>
            <person name="Genikhovich G."/>
            <person name="Grigoriev I.V."/>
            <person name="Lucas S.M."/>
            <person name="Steele R.E."/>
            <person name="Finnerty J.R."/>
            <person name="Technau U."/>
            <person name="Martindale M.Q."/>
            <person name="Rokhsar D.S."/>
        </authorList>
    </citation>
    <scope>NUCLEOTIDE SEQUENCE [LARGE SCALE GENOMIC DNA]</scope>
    <source>
        <strain evidence="5">CH2 X CH6</strain>
    </source>
</reference>
<dbReference type="Gene3D" id="1.10.238.10">
    <property type="entry name" value="EF-hand"/>
    <property type="match status" value="1"/>
</dbReference>
<dbReference type="STRING" id="45351.A7SI90"/>
<dbReference type="PANTHER" id="PTHR35538:SF4">
    <property type="entry name" value="EF-HAND DOMAIN-CONTAINING PROTEIN"/>
    <property type="match status" value="1"/>
</dbReference>
<evidence type="ECO:0000256" key="1">
    <source>
        <dbReference type="ARBA" id="ARBA00022837"/>
    </source>
</evidence>
<feature type="region of interest" description="Disordered" evidence="2">
    <location>
        <begin position="151"/>
        <end position="355"/>
    </location>
</feature>
<keyword evidence="5" id="KW-1185">Reference proteome</keyword>
<protein>
    <recommendedName>
        <fullName evidence="3">EF-hand domain-containing protein</fullName>
    </recommendedName>
</protein>
<accession>A7SI90</accession>
<feature type="region of interest" description="Disordered" evidence="2">
    <location>
        <begin position="627"/>
        <end position="653"/>
    </location>
</feature>
<sequence>MYQRWQVDSNDLLQLKLLAHRKQLAEYQKLKNPDYLDSRDSPGGQMSTPTPGEDERRQQSRAVSLPDRLPHENSRVLFTSQRQRWEAEEQARSQCRRLKRTSEIVSHRMDKHYYMAGMKIPMQGRWQVDSNDLMQLKLLAHRKQLAEYQKLKNPDYLDSRDSPGGQMSTPTPGEDERRQQSRALSSNSEGAWAETASDASSVDEFDSISMRGEQQNKRVHRHGNRKGRENKEQNGDLTIHGVENGETGETGAGDESKIEELNSLKEKGLIPEDDEKNKDTSDKEAGKSIVKHSKSNTTSNKEGEKNTPTSKSPKKGRIRFKDEVNTSRGRKTPTKENKDEKSAGNEGTEPEEKRENKYLNEWLGIKKKEVDGRYKPGKPPPNRIFLSSGPTKAKKDATKFSDVFLTEISTIQPQEWSEEEESISAKYGIINSKQQAAFKSMFQEVDKDKNGSVTLEELKLRMMPAISRDDIKHFVQVFDLNKDQTIDRREFTAICALNDRLAGLRTETADGSIALNLQNLAQHIVIFKEMYKIMDEDDDNRLDANELLVMVSAGMETEIGADLEQAKAVLEGARDEFGYIDFVGFLAYIPFFAKLLKSIMNKPLSISEIEQARERVKIKDLTFTPKKPIKEPKSWEPGYTNPPGYGPGYTNPPGYGPGYTNPPGYGPGYTNTPGYGPGYTNPPGYGPGYPNPPGYGPGYTNPPGYGPGYKNPSGYGPGYTKPPGYGPGYTNPPGYGPGYTNPPDYGPGYTNSLGYGPGYTNPPGYGPWYTNPPGYGPGYTNPPGYGPRYTKPPWLRAWVH</sequence>
<feature type="domain" description="EF-hand" evidence="3">
    <location>
        <begin position="522"/>
        <end position="557"/>
    </location>
</feature>
<dbReference type="GO" id="GO:0005509">
    <property type="term" value="F:calcium ion binding"/>
    <property type="evidence" value="ECO:0007669"/>
    <property type="project" value="InterPro"/>
</dbReference>
<feature type="compositionally biased region" description="Basic and acidic residues" evidence="2">
    <location>
        <begin position="151"/>
        <end position="161"/>
    </location>
</feature>
<dbReference type="AlphaFoldDB" id="A7SI90"/>
<evidence type="ECO:0000256" key="2">
    <source>
        <dbReference type="SAM" id="MobiDB-lite"/>
    </source>
</evidence>
<dbReference type="PROSITE" id="PS00018">
    <property type="entry name" value="EF_HAND_1"/>
    <property type="match status" value="3"/>
</dbReference>
<feature type="region of interest" description="Disordered" evidence="2">
    <location>
        <begin position="28"/>
        <end position="71"/>
    </location>
</feature>
<dbReference type="CDD" id="cd00051">
    <property type="entry name" value="EFh"/>
    <property type="match status" value="1"/>
</dbReference>
<keyword evidence="1" id="KW-0106">Calcium</keyword>
<dbReference type="InterPro" id="IPR011992">
    <property type="entry name" value="EF-hand-dom_pair"/>
</dbReference>
<dbReference type="InterPro" id="IPR002048">
    <property type="entry name" value="EF_hand_dom"/>
</dbReference>
<evidence type="ECO:0000313" key="4">
    <source>
        <dbReference type="EMBL" id="EDO36612.1"/>
    </source>
</evidence>
<dbReference type="SUPFAM" id="SSF47473">
    <property type="entry name" value="EF-hand"/>
    <property type="match status" value="1"/>
</dbReference>
<evidence type="ECO:0000313" key="5">
    <source>
        <dbReference type="Proteomes" id="UP000001593"/>
    </source>
</evidence>
<dbReference type="eggNOG" id="ENOG502S7U2">
    <property type="taxonomic scope" value="Eukaryota"/>
</dbReference>
<feature type="compositionally biased region" description="Low complexity" evidence="2">
    <location>
        <begin position="637"/>
        <end position="653"/>
    </location>
</feature>
<feature type="domain" description="EF-hand" evidence="3">
    <location>
        <begin position="433"/>
        <end position="468"/>
    </location>
</feature>
<dbReference type="HOGENOM" id="CLU_351716_0_0_1"/>
<dbReference type="SMART" id="SM00054">
    <property type="entry name" value="EFh"/>
    <property type="match status" value="3"/>
</dbReference>
<gene>
    <name evidence="4" type="ORF">NEMVEDRAFT_v1g245456</name>
</gene>
<name>A7SI90_NEMVE</name>
<dbReference type="OMA" id="GFMSYIP"/>
<feature type="domain" description="EF-hand" evidence="3">
    <location>
        <begin position="469"/>
        <end position="501"/>
    </location>
</feature>
<proteinExistence type="predicted"/>
<dbReference type="PROSITE" id="PS50222">
    <property type="entry name" value="EF_HAND_2"/>
    <property type="match status" value="3"/>
</dbReference>
<evidence type="ECO:0000259" key="3">
    <source>
        <dbReference type="PROSITE" id="PS50222"/>
    </source>
</evidence>
<organism evidence="4 5">
    <name type="scientific">Nematostella vectensis</name>
    <name type="common">Starlet sea anemone</name>
    <dbReference type="NCBI Taxonomy" id="45351"/>
    <lineage>
        <taxon>Eukaryota</taxon>
        <taxon>Metazoa</taxon>
        <taxon>Cnidaria</taxon>
        <taxon>Anthozoa</taxon>
        <taxon>Hexacorallia</taxon>
        <taxon>Actiniaria</taxon>
        <taxon>Edwardsiidae</taxon>
        <taxon>Nematostella</taxon>
    </lineage>
</organism>
<dbReference type="Pfam" id="PF13499">
    <property type="entry name" value="EF-hand_7"/>
    <property type="match status" value="1"/>
</dbReference>
<dbReference type="InterPro" id="IPR018247">
    <property type="entry name" value="EF_Hand_1_Ca_BS"/>
</dbReference>